<dbReference type="HOGENOM" id="CLU_008438_2_1_1"/>
<comment type="similarity">
    <text evidence="3">Belongs to the glycosyltransferase 39 family.</text>
</comment>
<keyword evidence="11 15" id="KW-0472">Membrane</keyword>
<evidence type="ECO:0000256" key="7">
    <source>
        <dbReference type="ARBA" id="ARBA00022692"/>
    </source>
</evidence>
<accession>H2APS8</accession>
<keyword evidence="9" id="KW-0256">Endoplasmic reticulum</keyword>
<evidence type="ECO:0000256" key="5">
    <source>
        <dbReference type="ARBA" id="ARBA00022676"/>
    </source>
</evidence>
<dbReference type="PANTHER" id="PTHR10050:SF46">
    <property type="entry name" value="PROTEIN O-MANNOSYL-TRANSFERASE 2"/>
    <property type="match status" value="1"/>
</dbReference>
<dbReference type="InterPro" id="IPR027005">
    <property type="entry name" value="PMT-like"/>
</dbReference>
<evidence type="ECO:0000256" key="14">
    <source>
        <dbReference type="ARBA" id="ARBA00045102"/>
    </source>
</evidence>
<evidence type="ECO:0000256" key="6">
    <source>
        <dbReference type="ARBA" id="ARBA00022679"/>
    </source>
</evidence>
<dbReference type="Gene3D" id="2.80.10.50">
    <property type="match status" value="1"/>
</dbReference>
<evidence type="ECO:0000256" key="2">
    <source>
        <dbReference type="ARBA" id="ARBA00004922"/>
    </source>
</evidence>
<evidence type="ECO:0000256" key="9">
    <source>
        <dbReference type="ARBA" id="ARBA00022824"/>
    </source>
</evidence>
<evidence type="ECO:0000256" key="13">
    <source>
        <dbReference type="ARBA" id="ARBA00045085"/>
    </source>
</evidence>
<dbReference type="eggNOG" id="KOG3359">
    <property type="taxonomic scope" value="Eukaryota"/>
</dbReference>
<dbReference type="EC" id="2.4.1.109" evidence="4"/>
<dbReference type="RefSeq" id="XP_003955513.1">
    <property type="nucleotide sequence ID" value="XM_003955464.1"/>
</dbReference>
<keyword evidence="18" id="KW-1185">Reference proteome</keyword>
<sequence>METLPGQDYGNDNDTIQYEMGPHSNYLPYNRIAKVTMKTRHWIVAISLISIYSAYILNKYDIVDPVLRDLETEFFNLLVLQKSGQFFLSFRPFLALQLYSILPLSIGLLRLFSLCLSSLTLLLVFSTLILSRVNMILSSFGMLSIMSLSIFQINSVSVNENALCWFTLVSVIHLWQNYRLTGKGKFKTMLLISVLLGSNMSIKYSGFMTLLWAMVVFNWHLWNRIIPDLGCSNKNIAKLSITHSLLLLIIPLSIFLLTSFIQITHWKFDNPEYSKFMSSYFQTYLRNNKRPITLDSRLYYGSVIELRHLNSIGGYLASVNATYPSGSQEQIVGITSQEDSEWNHFILEPIETHVRNEVQEGKIVPVKQSRPLKLRHKLTGKLLRASDVRPPISEHDYDKEVSCTGDISYNGKNDEFWKFDVTTLDEKRPVRPLEDTIQVRNIGQRCTLMSHDIKLPEVWNIDLSEVDNYLQEVICIESAVHARSLFQVILVRNAHSEPYEKFFYPSENESFKFSKLFYEIVVKQFKSDSYIGKSGTEEVDYIEVGNWPFKTLDDNIYVKHIWLSSIVSIMLVIFGNLITIVSWNPFSKLSKAETTKIYKIIFTDVSIECLVGWFLHYYVFMKWSNSEGLDVTNYFPSFLFGELLFIYLLNYFYHWNKMSLIIVPIYLLVMLYMNK</sequence>
<dbReference type="Proteomes" id="UP000005220">
    <property type="component" value="Chromosome 2"/>
</dbReference>
<feature type="domain" description="MIR" evidence="16">
    <location>
        <begin position="295"/>
        <end position="350"/>
    </location>
</feature>
<dbReference type="EMBL" id="HE650822">
    <property type="protein sequence ID" value="CCF56378.1"/>
    <property type="molecule type" value="Genomic_DNA"/>
</dbReference>
<evidence type="ECO:0000256" key="15">
    <source>
        <dbReference type="SAM" id="Phobius"/>
    </source>
</evidence>
<dbReference type="SUPFAM" id="SSF82109">
    <property type="entry name" value="MIR domain"/>
    <property type="match status" value="1"/>
</dbReference>
<proteinExistence type="inferred from homology"/>
<keyword evidence="12" id="KW-0325">Glycoprotein</keyword>
<keyword evidence="7 15" id="KW-0812">Transmembrane</keyword>
<organism evidence="17 18">
    <name type="scientific">Kazachstania africana (strain ATCC 22294 / BCRC 22015 / CBS 2517 / CECT 1963 / NBRC 1671 / NRRL Y-8276)</name>
    <name type="common">Yeast</name>
    <name type="synonym">Kluyveromyces africanus</name>
    <dbReference type="NCBI Taxonomy" id="1071382"/>
    <lineage>
        <taxon>Eukaryota</taxon>
        <taxon>Fungi</taxon>
        <taxon>Dikarya</taxon>
        <taxon>Ascomycota</taxon>
        <taxon>Saccharomycotina</taxon>
        <taxon>Saccharomycetes</taxon>
        <taxon>Saccharomycetales</taxon>
        <taxon>Saccharomycetaceae</taxon>
        <taxon>Kazachstania</taxon>
    </lineage>
</organism>
<feature type="transmembrane region" description="Helical" evidence="15">
    <location>
        <begin position="241"/>
        <end position="261"/>
    </location>
</feature>
<dbReference type="InterPro" id="IPR036300">
    <property type="entry name" value="MIR_dom_sf"/>
</dbReference>
<protein>
    <recommendedName>
        <fullName evidence="4">dolichyl-phosphate-mannose--protein mannosyltransferase</fullName>
        <ecNumber evidence="4">2.4.1.109</ecNumber>
    </recommendedName>
</protein>
<dbReference type="OrthoDB" id="292747at2759"/>
<gene>
    <name evidence="17" type="primary">KAFR0B00800</name>
    <name evidence="17" type="ORF">KAFR_0B00800</name>
</gene>
<comment type="pathway">
    <text evidence="2">Protein modification; protein glycosylation.</text>
</comment>
<dbReference type="GO" id="GO:0004169">
    <property type="term" value="F:dolichyl-phosphate-mannose-protein mannosyltransferase activity"/>
    <property type="evidence" value="ECO:0007669"/>
    <property type="project" value="UniProtKB-EC"/>
</dbReference>
<keyword evidence="5" id="KW-0328">Glycosyltransferase</keyword>
<feature type="transmembrane region" description="Helical" evidence="15">
    <location>
        <begin position="561"/>
        <end position="585"/>
    </location>
</feature>
<dbReference type="GO" id="GO:0005789">
    <property type="term" value="C:endoplasmic reticulum membrane"/>
    <property type="evidence" value="ECO:0007669"/>
    <property type="project" value="UniProtKB-SubCell"/>
</dbReference>
<dbReference type="UniPathway" id="UPA00378"/>
<keyword evidence="10 15" id="KW-1133">Transmembrane helix</keyword>
<dbReference type="KEGG" id="kaf:KAFR_0B00800"/>
<comment type="catalytic activity">
    <reaction evidence="14">
        <text>a di-trans,poly-cis-dolichyl beta-D-mannosyl phosphate + L-seryl-[protein] = 3-O-(alpha-D-mannosyl)-L-seryl-[protein] + a di-trans,poly-cis-dolichyl phosphate + H(+)</text>
        <dbReference type="Rhea" id="RHEA:17377"/>
        <dbReference type="Rhea" id="RHEA-COMP:9863"/>
        <dbReference type="Rhea" id="RHEA-COMP:13546"/>
        <dbReference type="Rhea" id="RHEA-COMP:19498"/>
        <dbReference type="Rhea" id="RHEA-COMP:19501"/>
        <dbReference type="ChEBI" id="CHEBI:15378"/>
        <dbReference type="ChEBI" id="CHEBI:29999"/>
        <dbReference type="ChEBI" id="CHEBI:57683"/>
        <dbReference type="ChEBI" id="CHEBI:58211"/>
        <dbReference type="ChEBI" id="CHEBI:137321"/>
        <dbReference type="EC" id="2.4.1.109"/>
    </reaction>
</comment>
<evidence type="ECO:0000256" key="12">
    <source>
        <dbReference type="ARBA" id="ARBA00023180"/>
    </source>
</evidence>
<dbReference type="InterPro" id="IPR003342">
    <property type="entry name" value="ArnT-like_N"/>
</dbReference>
<dbReference type="AlphaFoldDB" id="H2APS8"/>
<dbReference type="SMART" id="SM00472">
    <property type="entry name" value="MIR"/>
    <property type="match status" value="2"/>
</dbReference>
<dbReference type="Pfam" id="PF02815">
    <property type="entry name" value="MIR"/>
    <property type="match status" value="1"/>
</dbReference>
<dbReference type="InParanoid" id="H2APS8"/>
<dbReference type="GeneID" id="13882602"/>
<feature type="transmembrane region" description="Helical" evidence="15">
    <location>
        <begin position="41"/>
        <end position="58"/>
    </location>
</feature>
<feature type="domain" description="MIR" evidence="16">
    <location>
        <begin position="361"/>
        <end position="422"/>
    </location>
</feature>
<feature type="transmembrane region" description="Helical" evidence="15">
    <location>
        <begin position="597"/>
        <end position="619"/>
    </location>
</feature>
<keyword evidence="8" id="KW-0677">Repeat</keyword>
<dbReference type="PROSITE" id="PS50919">
    <property type="entry name" value="MIR"/>
    <property type="match status" value="2"/>
</dbReference>
<keyword evidence="6" id="KW-0808">Transferase</keyword>
<evidence type="ECO:0000256" key="10">
    <source>
        <dbReference type="ARBA" id="ARBA00022989"/>
    </source>
</evidence>
<feature type="transmembrane region" description="Helical" evidence="15">
    <location>
        <begin position="631"/>
        <end position="649"/>
    </location>
</feature>
<evidence type="ECO:0000256" key="4">
    <source>
        <dbReference type="ARBA" id="ARBA00012839"/>
    </source>
</evidence>
<dbReference type="FunCoup" id="H2APS8">
    <property type="interactions" value="42"/>
</dbReference>
<evidence type="ECO:0000256" key="1">
    <source>
        <dbReference type="ARBA" id="ARBA00004477"/>
    </source>
</evidence>
<evidence type="ECO:0000256" key="3">
    <source>
        <dbReference type="ARBA" id="ARBA00007222"/>
    </source>
</evidence>
<evidence type="ECO:0000256" key="8">
    <source>
        <dbReference type="ARBA" id="ARBA00022737"/>
    </source>
</evidence>
<evidence type="ECO:0000313" key="18">
    <source>
        <dbReference type="Proteomes" id="UP000005220"/>
    </source>
</evidence>
<feature type="transmembrane region" description="Helical" evidence="15">
    <location>
        <begin position="136"/>
        <end position="156"/>
    </location>
</feature>
<dbReference type="InterPro" id="IPR016093">
    <property type="entry name" value="MIR_motif"/>
</dbReference>
<feature type="transmembrane region" description="Helical" evidence="15">
    <location>
        <begin position="98"/>
        <end position="124"/>
    </location>
</feature>
<comment type="catalytic activity">
    <reaction evidence="13">
        <text>a di-trans,poly-cis-dolichyl beta-D-mannosyl phosphate + L-threonyl-[protein] = 3-O-(alpha-D-mannosyl)-L-threonyl-[protein] + a di-trans,poly-cis-dolichyl phosphate + H(+)</text>
        <dbReference type="Rhea" id="RHEA:53396"/>
        <dbReference type="Rhea" id="RHEA-COMP:11060"/>
        <dbReference type="Rhea" id="RHEA-COMP:13547"/>
        <dbReference type="Rhea" id="RHEA-COMP:19498"/>
        <dbReference type="Rhea" id="RHEA-COMP:19501"/>
        <dbReference type="ChEBI" id="CHEBI:15378"/>
        <dbReference type="ChEBI" id="CHEBI:30013"/>
        <dbReference type="ChEBI" id="CHEBI:57683"/>
        <dbReference type="ChEBI" id="CHEBI:58211"/>
        <dbReference type="ChEBI" id="CHEBI:137323"/>
        <dbReference type="EC" id="2.4.1.109"/>
    </reaction>
</comment>
<comment type="subcellular location">
    <subcellularLocation>
        <location evidence="1">Endoplasmic reticulum membrane</location>
        <topology evidence="1">Multi-pass membrane protein</topology>
    </subcellularLocation>
</comment>
<evidence type="ECO:0000259" key="16">
    <source>
        <dbReference type="PROSITE" id="PS50919"/>
    </source>
</evidence>
<dbReference type="Pfam" id="PF02366">
    <property type="entry name" value="PMT"/>
    <property type="match status" value="1"/>
</dbReference>
<dbReference type="PANTHER" id="PTHR10050">
    <property type="entry name" value="DOLICHYL-PHOSPHATE-MANNOSE--PROTEIN MANNOSYLTRANSFERASE"/>
    <property type="match status" value="1"/>
</dbReference>
<evidence type="ECO:0000313" key="17">
    <source>
        <dbReference type="EMBL" id="CCF56378.1"/>
    </source>
</evidence>
<reference evidence="17 18" key="1">
    <citation type="journal article" date="2011" name="Proc. Natl. Acad. Sci. U.S.A.">
        <title>Evolutionary erosion of yeast sex chromosomes by mating-type switching accidents.</title>
        <authorList>
            <person name="Gordon J.L."/>
            <person name="Armisen D."/>
            <person name="Proux-Wera E."/>
            <person name="Oheigeartaigh S.S."/>
            <person name="Byrne K.P."/>
            <person name="Wolfe K.H."/>
        </authorList>
    </citation>
    <scope>NUCLEOTIDE SEQUENCE [LARGE SCALE GENOMIC DNA]</scope>
    <source>
        <strain evidence="18">ATCC 22294 / BCRC 22015 / CBS 2517 / CECT 1963 / NBRC 1671 / NRRL Y-8276</strain>
    </source>
</reference>
<feature type="transmembrane region" description="Helical" evidence="15">
    <location>
        <begin position="201"/>
        <end position="221"/>
    </location>
</feature>
<evidence type="ECO:0000256" key="11">
    <source>
        <dbReference type="ARBA" id="ARBA00023136"/>
    </source>
</evidence>
<name>H2APS8_KAZAF</name>